<name>A0ABD5YNM5_9EURY</name>
<gene>
    <name evidence="1" type="ORF">ACFQL7_14640</name>
</gene>
<reference evidence="1 2" key="1">
    <citation type="journal article" date="2019" name="Int. J. Syst. Evol. Microbiol.">
        <title>The Global Catalogue of Microorganisms (GCM) 10K type strain sequencing project: providing services to taxonomists for standard genome sequencing and annotation.</title>
        <authorList>
            <consortium name="The Broad Institute Genomics Platform"/>
            <consortium name="The Broad Institute Genome Sequencing Center for Infectious Disease"/>
            <person name="Wu L."/>
            <person name="Ma J."/>
        </authorList>
    </citation>
    <scope>NUCLEOTIDE SEQUENCE [LARGE SCALE GENOMIC DNA]</scope>
    <source>
        <strain evidence="1 2">RDMS1</strain>
    </source>
</reference>
<accession>A0ABD5YNM5</accession>
<evidence type="ECO:0000313" key="2">
    <source>
        <dbReference type="Proteomes" id="UP001596417"/>
    </source>
</evidence>
<dbReference type="Proteomes" id="UP001596417">
    <property type="component" value="Unassembled WGS sequence"/>
</dbReference>
<sequence>MFWNVRWDVVCPLVSISIRRQRTAPASKDGLRAVFHRGTETFTSYEANRATIGGAFIGVA</sequence>
<protein>
    <submittedName>
        <fullName evidence="1">Uncharacterized protein</fullName>
    </submittedName>
</protein>
<dbReference type="GeneID" id="76200611"/>
<keyword evidence="2" id="KW-1185">Reference proteome</keyword>
<comment type="caution">
    <text evidence="1">The sequence shown here is derived from an EMBL/GenBank/DDBJ whole genome shotgun (WGS) entry which is preliminary data.</text>
</comment>
<dbReference type="AlphaFoldDB" id="A0ABD5YNM5"/>
<dbReference type="RefSeq" id="WP_264555854.1">
    <property type="nucleotide sequence ID" value="NZ_CP109979.1"/>
</dbReference>
<evidence type="ECO:0000313" key="1">
    <source>
        <dbReference type="EMBL" id="MFC7190938.1"/>
    </source>
</evidence>
<organism evidence="1 2">
    <name type="scientific">Halocatena marina</name>
    <dbReference type="NCBI Taxonomy" id="2934937"/>
    <lineage>
        <taxon>Archaea</taxon>
        <taxon>Methanobacteriati</taxon>
        <taxon>Methanobacteriota</taxon>
        <taxon>Stenosarchaea group</taxon>
        <taxon>Halobacteria</taxon>
        <taxon>Halobacteriales</taxon>
        <taxon>Natronomonadaceae</taxon>
        <taxon>Halocatena</taxon>
    </lineage>
</organism>
<dbReference type="EMBL" id="JBHTAX010000001">
    <property type="protein sequence ID" value="MFC7190938.1"/>
    <property type="molecule type" value="Genomic_DNA"/>
</dbReference>
<proteinExistence type="predicted"/>